<organism evidence="2 3">
    <name type="scientific">Thioclava sediminum</name>
    <dbReference type="NCBI Taxonomy" id="1915319"/>
    <lineage>
        <taxon>Bacteria</taxon>
        <taxon>Pseudomonadati</taxon>
        <taxon>Pseudomonadota</taxon>
        <taxon>Alphaproteobacteria</taxon>
        <taxon>Rhodobacterales</taxon>
        <taxon>Paracoccaceae</taxon>
        <taxon>Thioclava</taxon>
    </lineage>
</organism>
<gene>
    <name evidence="2" type="ORF">BMI91_00260</name>
</gene>
<reference evidence="2 3" key="1">
    <citation type="submission" date="2016-11" db="EMBL/GenBank/DDBJ databases">
        <title>A multilocus sequence analysis scheme for characterization of bacteria in the genus Thioclava.</title>
        <authorList>
            <person name="Liu Y."/>
            <person name="Shao Z."/>
        </authorList>
    </citation>
    <scope>NUCLEOTIDE SEQUENCE [LARGE SCALE GENOMIC DNA]</scope>
    <source>
        <strain evidence="2 3">TAW-CT134</strain>
    </source>
</reference>
<dbReference type="EMBL" id="MPZV01000001">
    <property type="protein sequence ID" value="OOY24917.1"/>
    <property type="molecule type" value="Genomic_DNA"/>
</dbReference>
<dbReference type="Proteomes" id="UP000190787">
    <property type="component" value="Unassembled WGS sequence"/>
</dbReference>
<feature type="region of interest" description="Disordered" evidence="1">
    <location>
        <begin position="57"/>
        <end position="121"/>
    </location>
</feature>
<protein>
    <submittedName>
        <fullName evidence="2">Uncharacterized protein</fullName>
    </submittedName>
</protein>
<evidence type="ECO:0000313" key="3">
    <source>
        <dbReference type="Proteomes" id="UP000190787"/>
    </source>
</evidence>
<sequence>MFFLLRREGVNTEEDMEMRNSMFTNKSRVSLVALAAALGLAIAWQAPVTGPFSFAANAQESGGQGTGKGNQGGQGQGSKGAQTGQSQGQGQGGPGEDSDGKGPQAGAPSSSGGGKPTWSQEGIPEVELGRLNVARSPGHVLDQAYEEALASISPEMVSFYNLSLDQAIEELSLNWDNVSFIDSPLQNLGLLQATLEGSTPLSSLGVSNDADTLAAIFLGAASDKTVPITTDTVIAVTQILGVPVTGAAAASLAADAEAVRIAILAGHG</sequence>
<evidence type="ECO:0000256" key="1">
    <source>
        <dbReference type="SAM" id="MobiDB-lite"/>
    </source>
</evidence>
<comment type="caution">
    <text evidence="2">The sequence shown here is derived from an EMBL/GenBank/DDBJ whole genome shotgun (WGS) entry which is preliminary data.</text>
</comment>
<feature type="compositionally biased region" description="Low complexity" evidence="1">
    <location>
        <begin position="101"/>
        <end position="110"/>
    </location>
</feature>
<name>A0ABX3MZV5_9RHOB</name>
<evidence type="ECO:0000313" key="2">
    <source>
        <dbReference type="EMBL" id="OOY24917.1"/>
    </source>
</evidence>
<accession>A0ABX3MZV5</accession>
<proteinExistence type="predicted"/>
<keyword evidence="3" id="KW-1185">Reference proteome</keyword>
<feature type="compositionally biased region" description="Gly residues" evidence="1">
    <location>
        <begin position="62"/>
        <end position="78"/>
    </location>
</feature>